<accession>A0AAV2SF28</accession>
<dbReference type="EMBL" id="CAXKWB010061372">
    <property type="protein sequence ID" value="CAL4184276.1"/>
    <property type="molecule type" value="Genomic_DNA"/>
</dbReference>
<feature type="non-terminal residue" evidence="1">
    <location>
        <position position="1"/>
    </location>
</feature>
<dbReference type="Proteomes" id="UP001497623">
    <property type="component" value="Unassembled WGS sequence"/>
</dbReference>
<name>A0AAV2SF28_MEGNR</name>
<dbReference type="AlphaFoldDB" id="A0AAV2SF28"/>
<evidence type="ECO:0000313" key="1">
    <source>
        <dbReference type="EMBL" id="CAL4184276.1"/>
    </source>
</evidence>
<sequence>FFIAAAISATFTSMFSSLKIILNQSSSVQQSHIAELSPSNRNNHDDGFVSIPTDINEDDCTDEDTIPQFFLLPPCNKPDFKCSNDNDANMSDDIHKLNSDIREMKQQAWESWQEVCQLRRLYLEIKQHGGNPQYDEYLSNKYKNVD</sequence>
<evidence type="ECO:0000313" key="2">
    <source>
        <dbReference type="Proteomes" id="UP001497623"/>
    </source>
</evidence>
<proteinExistence type="predicted"/>
<reference evidence="1 2" key="1">
    <citation type="submission" date="2024-05" db="EMBL/GenBank/DDBJ databases">
        <authorList>
            <person name="Wallberg A."/>
        </authorList>
    </citation>
    <scope>NUCLEOTIDE SEQUENCE [LARGE SCALE GENOMIC DNA]</scope>
</reference>
<organism evidence="1 2">
    <name type="scientific">Meganyctiphanes norvegica</name>
    <name type="common">Northern krill</name>
    <name type="synonym">Thysanopoda norvegica</name>
    <dbReference type="NCBI Taxonomy" id="48144"/>
    <lineage>
        <taxon>Eukaryota</taxon>
        <taxon>Metazoa</taxon>
        <taxon>Ecdysozoa</taxon>
        <taxon>Arthropoda</taxon>
        <taxon>Crustacea</taxon>
        <taxon>Multicrustacea</taxon>
        <taxon>Malacostraca</taxon>
        <taxon>Eumalacostraca</taxon>
        <taxon>Eucarida</taxon>
        <taxon>Euphausiacea</taxon>
        <taxon>Euphausiidae</taxon>
        <taxon>Meganyctiphanes</taxon>
    </lineage>
</organism>
<keyword evidence="2" id="KW-1185">Reference proteome</keyword>
<comment type="caution">
    <text evidence="1">The sequence shown here is derived from an EMBL/GenBank/DDBJ whole genome shotgun (WGS) entry which is preliminary data.</text>
</comment>
<gene>
    <name evidence="1" type="ORF">MNOR_LOCUS35791</name>
</gene>
<protein>
    <submittedName>
        <fullName evidence="1">Uncharacterized protein</fullName>
    </submittedName>
</protein>